<dbReference type="GO" id="GO:0005829">
    <property type="term" value="C:cytosol"/>
    <property type="evidence" value="ECO:0007669"/>
    <property type="project" value="TreeGrafter"/>
</dbReference>
<feature type="domain" description="Carbohydrate kinase PfkB" evidence="16">
    <location>
        <begin position="8"/>
        <end position="298"/>
    </location>
</feature>
<dbReference type="InterPro" id="IPR029056">
    <property type="entry name" value="Ribokinase-like"/>
</dbReference>
<dbReference type="Proteomes" id="UP000636949">
    <property type="component" value="Unassembled WGS sequence"/>
</dbReference>
<evidence type="ECO:0000256" key="6">
    <source>
        <dbReference type="ARBA" id="ARBA00022741"/>
    </source>
</evidence>
<evidence type="ECO:0000256" key="11">
    <source>
        <dbReference type="ARBA" id="ARBA00047428"/>
    </source>
</evidence>
<dbReference type="GO" id="GO:0005524">
    <property type="term" value="F:ATP binding"/>
    <property type="evidence" value="ECO:0007669"/>
    <property type="project" value="UniProtKB-UniRule"/>
</dbReference>
<evidence type="ECO:0000259" key="17">
    <source>
        <dbReference type="Pfam" id="PF01467"/>
    </source>
</evidence>
<gene>
    <name evidence="15 18" type="primary">hldE</name>
    <name evidence="18" type="ORF">GCM10010995_02280</name>
</gene>
<evidence type="ECO:0000256" key="4">
    <source>
        <dbReference type="ARBA" id="ARBA00022679"/>
    </source>
</evidence>
<evidence type="ECO:0000256" key="2">
    <source>
        <dbReference type="ARBA" id="ARBA00003753"/>
    </source>
</evidence>
<proteinExistence type="inferred from homology"/>
<dbReference type="Gene3D" id="3.40.50.620">
    <property type="entry name" value="HUPs"/>
    <property type="match status" value="1"/>
</dbReference>
<dbReference type="UniPathway" id="UPA00356">
    <property type="reaction ID" value="UER00437"/>
</dbReference>
<keyword evidence="10 15" id="KW-0119">Carbohydrate metabolism</keyword>
<dbReference type="InterPro" id="IPR011914">
    <property type="entry name" value="RfaE_dom_II"/>
</dbReference>
<evidence type="ECO:0000256" key="7">
    <source>
        <dbReference type="ARBA" id="ARBA00022777"/>
    </source>
</evidence>
<comment type="similarity">
    <text evidence="14 15">In the C-terminal section; belongs to the cytidylyltransferase family.</text>
</comment>
<comment type="subunit">
    <text evidence="3 15">Homodimer.</text>
</comment>
<reference evidence="18" key="2">
    <citation type="submission" date="2020-09" db="EMBL/GenBank/DDBJ databases">
        <authorList>
            <person name="Sun Q."/>
            <person name="Zhou Y."/>
        </authorList>
    </citation>
    <scope>NUCLEOTIDE SEQUENCE</scope>
    <source>
        <strain evidence="18">CGMCC 1.15758</strain>
    </source>
</reference>
<dbReference type="InterPro" id="IPR011913">
    <property type="entry name" value="RfaE_dom_I"/>
</dbReference>
<comment type="catalytic activity">
    <reaction evidence="11 15">
        <text>D-glycero-beta-D-manno-heptose 1-phosphate + ATP + H(+) = ADP-D-glycero-beta-D-manno-heptose + diphosphate</text>
        <dbReference type="Rhea" id="RHEA:27465"/>
        <dbReference type="ChEBI" id="CHEBI:15378"/>
        <dbReference type="ChEBI" id="CHEBI:30616"/>
        <dbReference type="ChEBI" id="CHEBI:33019"/>
        <dbReference type="ChEBI" id="CHEBI:59967"/>
        <dbReference type="ChEBI" id="CHEBI:61593"/>
        <dbReference type="EC" id="2.7.7.70"/>
    </reaction>
</comment>
<dbReference type="SUPFAM" id="SSF53613">
    <property type="entry name" value="Ribokinase-like"/>
    <property type="match status" value="1"/>
</dbReference>
<keyword evidence="7 15" id="KW-0418">Kinase</keyword>
<dbReference type="GO" id="GO:0033785">
    <property type="term" value="F:heptose 7-phosphate kinase activity"/>
    <property type="evidence" value="ECO:0007669"/>
    <property type="project" value="UniProtKB-UniRule"/>
</dbReference>
<dbReference type="AlphaFoldDB" id="A0A8J2Z204"/>
<dbReference type="Pfam" id="PF01467">
    <property type="entry name" value="CTP_transf_like"/>
    <property type="match status" value="1"/>
</dbReference>
<comment type="function">
    <text evidence="1 15">Catalyzes the phosphorylation of D-glycero-D-manno-heptose 7-phosphate at the C-1 position to selectively form D-glycero-beta-D-manno-heptose-1,7-bisphosphate.</text>
</comment>
<dbReference type="NCBIfam" id="NF008454">
    <property type="entry name" value="PRK11316.1"/>
    <property type="match status" value="1"/>
</dbReference>
<dbReference type="InterPro" id="IPR011611">
    <property type="entry name" value="PfkB_dom"/>
</dbReference>
<comment type="catalytic activity">
    <reaction evidence="12 15">
        <text>D-glycero-beta-D-manno-heptose 7-phosphate + ATP = D-glycero-beta-D-manno-heptose 1,7-bisphosphate + ADP + H(+)</text>
        <dbReference type="Rhea" id="RHEA:27473"/>
        <dbReference type="ChEBI" id="CHEBI:15378"/>
        <dbReference type="ChEBI" id="CHEBI:30616"/>
        <dbReference type="ChEBI" id="CHEBI:60204"/>
        <dbReference type="ChEBI" id="CHEBI:60208"/>
        <dbReference type="ChEBI" id="CHEBI:456216"/>
        <dbReference type="EC" id="2.7.1.167"/>
    </reaction>
</comment>
<dbReference type="NCBIfam" id="TIGR02198">
    <property type="entry name" value="rfaE_dom_I"/>
    <property type="match status" value="1"/>
</dbReference>
<dbReference type="CDD" id="cd01172">
    <property type="entry name" value="RfaE_like"/>
    <property type="match status" value="1"/>
</dbReference>
<evidence type="ECO:0000256" key="13">
    <source>
        <dbReference type="ARBA" id="ARBA00060955"/>
    </source>
</evidence>
<feature type="active site" evidence="15">
    <location>
        <position position="260"/>
    </location>
</feature>
<evidence type="ECO:0000313" key="19">
    <source>
        <dbReference type="Proteomes" id="UP000636949"/>
    </source>
</evidence>
<keyword evidence="6 15" id="KW-0547">Nucleotide-binding</keyword>
<keyword evidence="5 15" id="KW-0548">Nucleotidyltransferase</keyword>
<dbReference type="InterPro" id="IPR023030">
    <property type="entry name" value="Bifunc_HldE"/>
</dbReference>
<dbReference type="NCBIfam" id="TIGR02199">
    <property type="entry name" value="rfaE_dom_II"/>
    <property type="match status" value="1"/>
</dbReference>
<sequence length="471" mass="50963">MQSNLQKARVLVVGDVMLDRYYYGSTERISPEAPVPVVHVKNIQDRAGGAGNVALNITSLAGEAGICAMVGQDEPAHILKNFLADQSIRSHLIETHLPTITKLRVLSQKQQLLRLDFEEGFAQVDDGVLFNNVVAVLQHYNVMVLSDYGKGTLHDVQKLIKLANKQQVATLVDPKGNDFSIYQGATLITPNRKEFEAVVGKCHTEDELIAKAHQLIANCYLGGLLITRSEEGMTLVLKNGEVTTIPTVAKEVFDVTGAGDTVIAVMAMAISCGYDYISAMRLANAAAGVVVGKVGTATLNAQELHDSLHAQASVHKGILSQTELKKAMSEVHLQGEKVVMTNGCFDILHAGHVEYLQKARALGDRLIVAVNTDESVKRLKGDSRPYVSLQSRMEVLAALGCVDWVVAFEEDTPKRIISELLPDILVKGADYEIAQIAGAKEVLAAGGEVKTITLKPSHSSTSIIEKIKNQK</sequence>
<accession>A0A8J2Z204</accession>
<keyword evidence="9 15" id="KW-0511">Multifunctional enzyme</keyword>
<dbReference type="GO" id="GO:0097171">
    <property type="term" value="P:ADP-L-glycero-beta-D-manno-heptose biosynthetic process"/>
    <property type="evidence" value="ECO:0007669"/>
    <property type="project" value="UniProtKB-UniPathway"/>
</dbReference>
<keyword evidence="8 15" id="KW-0067">ATP-binding</keyword>
<dbReference type="GO" id="GO:0016773">
    <property type="term" value="F:phosphotransferase activity, alcohol group as acceptor"/>
    <property type="evidence" value="ECO:0007669"/>
    <property type="project" value="InterPro"/>
</dbReference>
<dbReference type="EC" id="2.7.7.70" evidence="15"/>
<evidence type="ECO:0000256" key="15">
    <source>
        <dbReference type="HAMAP-Rule" id="MF_01603"/>
    </source>
</evidence>
<keyword evidence="4 15" id="KW-0808">Transferase</keyword>
<evidence type="ECO:0000256" key="14">
    <source>
        <dbReference type="ARBA" id="ARBA00061122"/>
    </source>
</evidence>
<comment type="pathway">
    <text evidence="15">Nucleotide-sugar biosynthesis; ADP-L-glycero-beta-D-manno-heptose biosynthesis; ADP-L-glycero-beta-D-manno-heptose from D-glycero-beta-D-manno-heptose 7-phosphate: step 3/4.</text>
</comment>
<comment type="function">
    <text evidence="2 15">Catalyzes the ADP transfer from ATP to D-glycero-beta-D-manno-heptose 1-phosphate, yielding ADP-D-glycero-beta-D-manno-heptose.</text>
</comment>
<feature type="domain" description="Cytidyltransferase-like" evidence="17">
    <location>
        <begin position="340"/>
        <end position="465"/>
    </location>
</feature>
<keyword evidence="19" id="KW-1185">Reference proteome</keyword>
<evidence type="ECO:0000256" key="5">
    <source>
        <dbReference type="ARBA" id="ARBA00022695"/>
    </source>
</evidence>
<dbReference type="FunFam" id="3.40.1190.20:FF:000002">
    <property type="entry name" value="Bifunctional protein HldE"/>
    <property type="match status" value="1"/>
</dbReference>
<dbReference type="NCBIfam" id="TIGR00125">
    <property type="entry name" value="cyt_tran_rel"/>
    <property type="match status" value="1"/>
</dbReference>
<evidence type="ECO:0000256" key="9">
    <source>
        <dbReference type="ARBA" id="ARBA00023268"/>
    </source>
</evidence>
<dbReference type="FunFam" id="3.40.50.620:FF:000028">
    <property type="entry name" value="Bifunctional protein HldE"/>
    <property type="match status" value="1"/>
</dbReference>
<dbReference type="InterPro" id="IPR014729">
    <property type="entry name" value="Rossmann-like_a/b/a_fold"/>
</dbReference>
<dbReference type="Pfam" id="PF00294">
    <property type="entry name" value="PfkB"/>
    <property type="match status" value="1"/>
</dbReference>
<dbReference type="GO" id="GO:0033786">
    <property type="term" value="F:heptose-1-phosphate adenylyltransferase activity"/>
    <property type="evidence" value="ECO:0007669"/>
    <property type="project" value="UniProtKB-UniRule"/>
</dbReference>
<evidence type="ECO:0000256" key="12">
    <source>
        <dbReference type="ARBA" id="ARBA00052873"/>
    </source>
</evidence>
<dbReference type="PANTHER" id="PTHR46969">
    <property type="entry name" value="BIFUNCTIONAL PROTEIN HLDE"/>
    <property type="match status" value="1"/>
</dbReference>
<dbReference type="InterPro" id="IPR004821">
    <property type="entry name" value="Cyt_trans-like"/>
</dbReference>
<feature type="region of interest" description="Cytidylyltransferase" evidence="15">
    <location>
        <begin position="340"/>
        <end position="471"/>
    </location>
</feature>
<dbReference type="EC" id="2.7.1.167" evidence="15"/>
<dbReference type="EMBL" id="BMJS01000001">
    <property type="protein sequence ID" value="GGF88594.1"/>
    <property type="molecule type" value="Genomic_DNA"/>
</dbReference>
<comment type="pathway">
    <text evidence="15">Nucleotide-sugar biosynthesis; ADP-L-glycero-beta-D-manno-heptose biosynthesis; ADP-L-glycero-beta-D-manno-heptose from D-glycero-beta-D-manno-heptose 7-phosphate: step 1/4.</text>
</comment>
<dbReference type="HAMAP" id="MF_01603">
    <property type="entry name" value="HldE"/>
    <property type="match status" value="1"/>
</dbReference>
<evidence type="ECO:0000256" key="8">
    <source>
        <dbReference type="ARBA" id="ARBA00022840"/>
    </source>
</evidence>
<reference evidence="18" key="1">
    <citation type="journal article" date="2014" name="Int. J. Syst. Evol. Microbiol.">
        <title>Complete genome sequence of Corynebacterium casei LMG S-19264T (=DSM 44701T), isolated from a smear-ripened cheese.</title>
        <authorList>
            <consortium name="US DOE Joint Genome Institute (JGI-PGF)"/>
            <person name="Walter F."/>
            <person name="Albersmeier A."/>
            <person name="Kalinowski J."/>
            <person name="Ruckert C."/>
        </authorList>
    </citation>
    <scope>NUCLEOTIDE SEQUENCE</scope>
    <source>
        <strain evidence="18">CGMCC 1.15758</strain>
    </source>
</reference>
<dbReference type="SUPFAM" id="SSF52374">
    <property type="entry name" value="Nucleotidylyl transferase"/>
    <property type="match status" value="1"/>
</dbReference>
<dbReference type="RefSeq" id="WP_117001171.1">
    <property type="nucleotide sequence ID" value="NZ_BMJS01000001.1"/>
</dbReference>
<protein>
    <recommendedName>
        <fullName evidence="15">Bifunctional protein HldE</fullName>
    </recommendedName>
    <domain>
        <recommendedName>
            <fullName evidence="15">D-beta-D-heptose 7-phosphate kinase</fullName>
            <ecNumber evidence="15">2.7.1.167</ecNumber>
        </recommendedName>
        <alternativeName>
            <fullName evidence="15">D-beta-D-heptose 7-phosphotransferase</fullName>
        </alternativeName>
        <alternativeName>
            <fullName evidence="15">D-glycero-beta-D-manno-heptose-7-phosphate kinase</fullName>
        </alternativeName>
    </domain>
    <domain>
        <recommendedName>
            <fullName evidence="15">D-beta-D-heptose 1-phosphate adenylyltransferase</fullName>
            <ecNumber evidence="15">2.7.7.70</ecNumber>
        </recommendedName>
        <alternativeName>
            <fullName evidence="15">D-glycero-beta-D-manno-heptose 1-phosphate adenylyltransferase</fullName>
        </alternativeName>
    </domain>
</protein>
<evidence type="ECO:0000256" key="1">
    <source>
        <dbReference type="ARBA" id="ARBA00002319"/>
    </source>
</evidence>
<organism evidence="18 19">
    <name type="scientific">Cysteiniphilum litorale</name>
    <dbReference type="NCBI Taxonomy" id="2056700"/>
    <lineage>
        <taxon>Bacteria</taxon>
        <taxon>Pseudomonadati</taxon>
        <taxon>Pseudomonadota</taxon>
        <taxon>Gammaproteobacteria</taxon>
        <taxon>Thiotrichales</taxon>
        <taxon>Fastidiosibacteraceae</taxon>
        <taxon>Cysteiniphilum</taxon>
    </lineage>
</organism>
<comment type="similarity">
    <text evidence="13 15">In the N-terminal section; belongs to the carbohydrate kinase PfkB family.</text>
</comment>
<feature type="binding site" evidence="15">
    <location>
        <begin position="191"/>
        <end position="194"/>
    </location>
    <ligand>
        <name>ATP</name>
        <dbReference type="ChEBI" id="CHEBI:30616"/>
    </ligand>
</feature>
<feature type="region of interest" description="Ribokinase" evidence="15">
    <location>
        <begin position="1"/>
        <end position="314"/>
    </location>
</feature>
<evidence type="ECO:0000259" key="16">
    <source>
        <dbReference type="Pfam" id="PF00294"/>
    </source>
</evidence>
<evidence type="ECO:0000256" key="10">
    <source>
        <dbReference type="ARBA" id="ARBA00023277"/>
    </source>
</evidence>
<comment type="caution">
    <text evidence="18">The sequence shown here is derived from an EMBL/GenBank/DDBJ whole genome shotgun (WGS) entry which is preliminary data.</text>
</comment>
<dbReference type="Gene3D" id="3.40.1190.20">
    <property type="match status" value="1"/>
</dbReference>
<name>A0A8J2Z204_9GAMM</name>
<dbReference type="PANTHER" id="PTHR46969:SF1">
    <property type="entry name" value="BIFUNCTIONAL PROTEIN HLDE"/>
    <property type="match status" value="1"/>
</dbReference>
<dbReference type="OrthoDB" id="9802794at2"/>
<evidence type="ECO:0000256" key="3">
    <source>
        <dbReference type="ARBA" id="ARBA00011738"/>
    </source>
</evidence>
<evidence type="ECO:0000313" key="18">
    <source>
        <dbReference type="EMBL" id="GGF88594.1"/>
    </source>
</evidence>